<keyword evidence="2 5" id="KW-0812">Transmembrane</keyword>
<dbReference type="PANTHER" id="PTHR23518:SF2">
    <property type="entry name" value="MAJOR FACILITATOR SUPERFAMILY TRANSPORTER"/>
    <property type="match status" value="1"/>
</dbReference>
<evidence type="ECO:0000256" key="4">
    <source>
        <dbReference type="ARBA" id="ARBA00023136"/>
    </source>
</evidence>
<evidence type="ECO:0000256" key="5">
    <source>
        <dbReference type="SAM" id="Phobius"/>
    </source>
</evidence>
<evidence type="ECO:0000313" key="7">
    <source>
        <dbReference type="EMBL" id="RYV50109.1"/>
    </source>
</evidence>
<dbReference type="AlphaFoldDB" id="A0A4Q5MWY7"/>
<gene>
    <name evidence="7" type="ORF">EUA98_15420</name>
</gene>
<name>A0A4Q5MWY7_9MICO</name>
<feature type="transmembrane region" description="Helical" evidence="5">
    <location>
        <begin position="295"/>
        <end position="311"/>
    </location>
</feature>
<evidence type="ECO:0000259" key="6">
    <source>
        <dbReference type="PROSITE" id="PS50850"/>
    </source>
</evidence>
<keyword evidence="8" id="KW-1185">Reference proteome</keyword>
<protein>
    <submittedName>
        <fullName evidence="7">MFS transporter</fullName>
    </submittedName>
</protein>
<dbReference type="GO" id="GO:0005886">
    <property type="term" value="C:plasma membrane"/>
    <property type="evidence" value="ECO:0007669"/>
    <property type="project" value="UniProtKB-SubCell"/>
</dbReference>
<evidence type="ECO:0000256" key="1">
    <source>
        <dbReference type="ARBA" id="ARBA00004651"/>
    </source>
</evidence>
<dbReference type="Proteomes" id="UP000293764">
    <property type="component" value="Unassembled WGS sequence"/>
</dbReference>
<dbReference type="RefSeq" id="WP_130103585.1">
    <property type="nucleotide sequence ID" value="NZ_SDWW01000042.1"/>
</dbReference>
<organism evidence="7 8">
    <name type="scientific">Pengzhenrongella frigida</name>
    <dbReference type="NCBI Taxonomy" id="1259133"/>
    <lineage>
        <taxon>Bacteria</taxon>
        <taxon>Bacillati</taxon>
        <taxon>Actinomycetota</taxon>
        <taxon>Actinomycetes</taxon>
        <taxon>Micrococcales</taxon>
        <taxon>Pengzhenrongella</taxon>
    </lineage>
</organism>
<feature type="transmembrane region" description="Helical" evidence="5">
    <location>
        <begin position="386"/>
        <end position="405"/>
    </location>
</feature>
<feature type="domain" description="Major facilitator superfamily (MFS) profile" evidence="6">
    <location>
        <begin position="20"/>
        <end position="409"/>
    </location>
</feature>
<dbReference type="InterPro" id="IPR036259">
    <property type="entry name" value="MFS_trans_sf"/>
</dbReference>
<dbReference type="GO" id="GO:0022857">
    <property type="term" value="F:transmembrane transporter activity"/>
    <property type="evidence" value="ECO:0007669"/>
    <property type="project" value="InterPro"/>
</dbReference>
<accession>A0A4Q5MWY7</accession>
<feature type="transmembrane region" description="Helical" evidence="5">
    <location>
        <begin position="224"/>
        <end position="246"/>
    </location>
</feature>
<proteinExistence type="predicted"/>
<dbReference type="PROSITE" id="PS50850">
    <property type="entry name" value="MFS"/>
    <property type="match status" value="1"/>
</dbReference>
<dbReference type="EMBL" id="SDWW01000042">
    <property type="protein sequence ID" value="RYV50109.1"/>
    <property type="molecule type" value="Genomic_DNA"/>
</dbReference>
<feature type="transmembrane region" description="Helical" evidence="5">
    <location>
        <begin position="356"/>
        <end position="380"/>
    </location>
</feature>
<keyword evidence="4 5" id="KW-0472">Membrane</keyword>
<dbReference type="CDD" id="cd17370">
    <property type="entry name" value="MFS_MJ1317_like"/>
    <property type="match status" value="1"/>
</dbReference>
<feature type="transmembrane region" description="Helical" evidence="5">
    <location>
        <begin position="317"/>
        <end position="335"/>
    </location>
</feature>
<dbReference type="OrthoDB" id="9803985at2"/>
<sequence length="417" mass="42240">MAQASAPQEDAAQPTWLTRGVGSIGAASFFSDAGHEMATSVLPTFLATTMHGGPGVLGAIEGTSNALIGLSKLAGGPLANDPERRGRIASGGYLVTAVATSAIGLTTAVWQVGALRSLAWMSRGLRSPSRDTLLMSLVPREAYGRASGVERAGDNAGAIVGPLLAAVLVGVVGVRHTILLALVPGVFAALAITVAVREARRGLAPVQARRALSFNLRELRAAGLVRVLAPVALFEVGNMATTLLILRATDLLHSGGRSLAAATSVAIVLYAAHNGAATVAALGGGHLSDRRGPRVVFAAGCASYVAAYAVFAWDQTAWPVLLAAFVLAGVGIGLAETAESTVVALMLPDRLRGNGFGVLGLVQSMGALAASLVVGFLWTVASPTLAFGYAAAWMMAAVVVTVLVVRPTTPAAAEASA</sequence>
<evidence type="ECO:0000313" key="8">
    <source>
        <dbReference type="Proteomes" id="UP000293764"/>
    </source>
</evidence>
<evidence type="ECO:0000256" key="2">
    <source>
        <dbReference type="ARBA" id="ARBA00022692"/>
    </source>
</evidence>
<evidence type="ECO:0000256" key="3">
    <source>
        <dbReference type="ARBA" id="ARBA00022989"/>
    </source>
</evidence>
<dbReference type="PANTHER" id="PTHR23518">
    <property type="entry name" value="C-METHYLTRANSFERASE"/>
    <property type="match status" value="1"/>
</dbReference>
<reference evidence="7 8" key="1">
    <citation type="submission" date="2019-01" db="EMBL/GenBank/DDBJ databases">
        <title>Novel species of Cellulomonas.</title>
        <authorList>
            <person name="Liu Q."/>
            <person name="Xin Y.-H."/>
        </authorList>
    </citation>
    <scope>NUCLEOTIDE SEQUENCE [LARGE SCALE GENOMIC DNA]</scope>
    <source>
        <strain evidence="7 8">HLT2-17</strain>
    </source>
</reference>
<dbReference type="SUPFAM" id="SSF103473">
    <property type="entry name" value="MFS general substrate transporter"/>
    <property type="match status" value="1"/>
</dbReference>
<comment type="caution">
    <text evidence="7">The sequence shown here is derived from an EMBL/GenBank/DDBJ whole genome shotgun (WGS) entry which is preliminary data.</text>
</comment>
<dbReference type="Gene3D" id="1.20.1250.20">
    <property type="entry name" value="MFS general substrate transporter like domains"/>
    <property type="match status" value="2"/>
</dbReference>
<feature type="transmembrane region" description="Helical" evidence="5">
    <location>
        <begin position="178"/>
        <end position="196"/>
    </location>
</feature>
<comment type="subcellular location">
    <subcellularLocation>
        <location evidence="1">Cell membrane</location>
        <topology evidence="1">Multi-pass membrane protein</topology>
    </subcellularLocation>
</comment>
<dbReference type="InterPro" id="IPR011701">
    <property type="entry name" value="MFS"/>
</dbReference>
<dbReference type="InterPro" id="IPR020846">
    <property type="entry name" value="MFS_dom"/>
</dbReference>
<feature type="transmembrane region" description="Helical" evidence="5">
    <location>
        <begin position="93"/>
        <end position="113"/>
    </location>
</feature>
<keyword evidence="3 5" id="KW-1133">Transmembrane helix</keyword>
<feature type="transmembrane region" description="Helical" evidence="5">
    <location>
        <begin position="258"/>
        <end position="283"/>
    </location>
</feature>
<dbReference type="Pfam" id="PF07690">
    <property type="entry name" value="MFS_1"/>
    <property type="match status" value="2"/>
</dbReference>